<name>A0A139QLI7_STROR</name>
<feature type="compositionally biased region" description="Polar residues" evidence="1">
    <location>
        <begin position="19"/>
        <end position="28"/>
    </location>
</feature>
<accession>A0A139QLI7</accession>
<dbReference type="PATRIC" id="fig|1303.84.peg.1967"/>
<proteinExistence type="predicted"/>
<evidence type="ECO:0000313" key="2">
    <source>
        <dbReference type="EMBL" id="KXU03420.1"/>
    </source>
</evidence>
<sequence>MSTIISKRKKKNRLKTKNENSILLNNSNKHIEKVNDK</sequence>
<feature type="region of interest" description="Disordered" evidence="1">
    <location>
        <begin position="1"/>
        <end position="37"/>
    </location>
</feature>
<evidence type="ECO:0000313" key="3">
    <source>
        <dbReference type="Proteomes" id="UP000070353"/>
    </source>
</evidence>
<reference evidence="2 3" key="1">
    <citation type="submission" date="2016-01" db="EMBL/GenBank/DDBJ databases">
        <title>Highly variable Streptococcus oralis are common among viridans streptococci isolated from primates.</title>
        <authorList>
            <person name="Denapaite D."/>
            <person name="Rieger M."/>
            <person name="Koendgen S."/>
            <person name="Brueckner R."/>
            <person name="Ochigava I."/>
            <person name="Kappeler P."/>
            <person name="Maetz-Rensing K."/>
            <person name="Leendertz F."/>
            <person name="Hakenbeck R."/>
        </authorList>
    </citation>
    <scope>NUCLEOTIDE SEQUENCE [LARGE SCALE GENOMIC DNA]</scope>
    <source>
        <strain evidence="2 3">DD24</strain>
    </source>
</reference>
<feature type="compositionally biased region" description="Basic residues" evidence="1">
    <location>
        <begin position="1"/>
        <end position="15"/>
    </location>
</feature>
<comment type="caution">
    <text evidence="2">The sequence shown here is derived from an EMBL/GenBank/DDBJ whole genome shotgun (WGS) entry which is preliminary data.</text>
</comment>
<dbReference type="EMBL" id="LQZB01000200">
    <property type="protein sequence ID" value="KXU03420.1"/>
    <property type="molecule type" value="Genomic_DNA"/>
</dbReference>
<gene>
    <name evidence="2" type="ORF">SORDD24_01776</name>
</gene>
<dbReference type="Proteomes" id="UP000070353">
    <property type="component" value="Unassembled WGS sequence"/>
</dbReference>
<evidence type="ECO:0000256" key="1">
    <source>
        <dbReference type="SAM" id="MobiDB-lite"/>
    </source>
</evidence>
<organism evidence="2 3">
    <name type="scientific">Streptococcus oralis</name>
    <dbReference type="NCBI Taxonomy" id="1303"/>
    <lineage>
        <taxon>Bacteria</taxon>
        <taxon>Bacillati</taxon>
        <taxon>Bacillota</taxon>
        <taxon>Bacilli</taxon>
        <taxon>Lactobacillales</taxon>
        <taxon>Streptococcaceae</taxon>
        <taxon>Streptococcus</taxon>
    </lineage>
</organism>
<dbReference type="AlphaFoldDB" id="A0A139QLI7"/>
<protein>
    <submittedName>
        <fullName evidence="2">Uncharacterized protein</fullName>
    </submittedName>
</protein>